<evidence type="ECO:0000256" key="1">
    <source>
        <dbReference type="SAM" id="MobiDB-lite"/>
    </source>
</evidence>
<feature type="compositionally biased region" description="Acidic residues" evidence="1">
    <location>
        <begin position="115"/>
        <end position="132"/>
    </location>
</feature>
<reference evidence="3" key="1">
    <citation type="submission" date="2013-10" db="EMBL/GenBank/DDBJ databases">
        <title>Genomic analysis of the causative agents of coccidiosis in chickens.</title>
        <authorList>
            <person name="Reid A.J."/>
            <person name="Blake D."/>
            <person name="Billington K."/>
            <person name="Browne H."/>
            <person name="Dunn M."/>
            <person name="Hung S."/>
            <person name="Kawahara F."/>
            <person name="Miranda-Saavedra D."/>
            <person name="Mourier T."/>
            <person name="Nagra H."/>
            <person name="Otto T.D."/>
            <person name="Rawlings N."/>
            <person name="Sanchez A."/>
            <person name="Sanders M."/>
            <person name="Subramaniam C."/>
            <person name="Tay Y."/>
            <person name="Dear P."/>
            <person name="Doerig C."/>
            <person name="Gruber A."/>
            <person name="Parkinson J."/>
            <person name="Shirley M."/>
            <person name="Wan K.L."/>
            <person name="Berriman M."/>
            <person name="Tomley F."/>
            <person name="Pain A."/>
        </authorList>
    </citation>
    <scope>NUCLEOTIDE SEQUENCE</scope>
    <source>
        <strain evidence="3">Houghton</strain>
    </source>
</reference>
<dbReference type="EMBL" id="HG670944">
    <property type="protein sequence ID" value="CDI78963.1"/>
    <property type="molecule type" value="Genomic_DNA"/>
</dbReference>
<feature type="transmembrane region" description="Helical" evidence="2">
    <location>
        <begin position="161"/>
        <end position="184"/>
    </location>
</feature>
<dbReference type="GeneID" id="25271959"/>
<dbReference type="OrthoDB" id="10663793at2759"/>
<name>U6GI61_EIMAC</name>
<dbReference type="Gene3D" id="3.50.4.10">
    <property type="entry name" value="Hepatocyte Growth Factor"/>
    <property type="match status" value="1"/>
</dbReference>
<evidence type="ECO:0000256" key="2">
    <source>
        <dbReference type="SAM" id="Phobius"/>
    </source>
</evidence>
<proteinExistence type="predicted"/>
<gene>
    <name evidence="3" type="ORF">EAH_00038890</name>
</gene>
<feature type="compositionally biased region" description="Basic and acidic residues" evidence="1">
    <location>
        <begin position="145"/>
        <end position="158"/>
    </location>
</feature>
<dbReference type="OMA" id="SPTHIEG"/>
<evidence type="ECO:0000313" key="3">
    <source>
        <dbReference type="EMBL" id="CDI78963.1"/>
    </source>
</evidence>
<dbReference type="VEuPathDB" id="ToxoDB:EAH_00038890"/>
<feature type="region of interest" description="Disordered" evidence="1">
    <location>
        <begin position="188"/>
        <end position="240"/>
    </location>
</feature>
<organism evidence="3 4">
    <name type="scientific">Eimeria acervulina</name>
    <name type="common">Coccidian parasite</name>
    <dbReference type="NCBI Taxonomy" id="5801"/>
    <lineage>
        <taxon>Eukaryota</taxon>
        <taxon>Sar</taxon>
        <taxon>Alveolata</taxon>
        <taxon>Apicomplexa</taxon>
        <taxon>Conoidasida</taxon>
        <taxon>Coccidia</taxon>
        <taxon>Eucoccidiorida</taxon>
        <taxon>Eimeriorina</taxon>
        <taxon>Eimeriidae</taxon>
        <taxon>Eimeria</taxon>
    </lineage>
</organism>
<dbReference type="RefSeq" id="XP_013250878.1">
    <property type="nucleotide sequence ID" value="XM_013395424.1"/>
</dbReference>
<feature type="region of interest" description="Disordered" evidence="1">
    <location>
        <begin position="56"/>
        <end position="158"/>
    </location>
</feature>
<feature type="compositionally biased region" description="Acidic residues" evidence="1">
    <location>
        <begin position="231"/>
        <end position="240"/>
    </location>
</feature>
<dbReference type="AlphaFoldDB" id="U6GI61"/>
<keyword evidence="4" id="KW-1185">Reference proteome</keyword>
<sequence length="240" mass="24803">MVQCLCAGGYGYNYANYIPRGVSSGGSCIIFKQTPDCFIKSAGSTAYTAIGDIEEEHLPQKTNTSTEGGNGGGGGTAGGETAGGETGGGETDKETGGGETDQDANKEQDNKPPTEEIDEAEEITQPETDTNDEETKPSPPPEGAEGIHEEEKTESDEGNKWLLAGGIVGGLIILAAVAAGAVYYTKKPPAHATQESPTHIEGETGGGAAGRTPSEANVNLEESFWRGEGEGLIDAEYENK</sequence>
<accession>U6GI61</accession>
<protein>
    <submittedName>
        <fullName evidence="3">Uncharacterized protein</fullName>
    </submittedName>
</protein>
<keyword evidence="2" id="KW-0472">Membrane</keyword>
<keyword evidence="2" id="KW-1133">Transmembrane helix</keyword>
<feature type="compositionally biased region" description="Gly residues" evidence="1">
    <location>
        <begin position="68"/>
        <end position="89"/>
    </location>
</feature>
<evidence type="ECO:0000313" key="4">
    <source>
        <dbReference type="Proteomes" id="UP000018050"/>
    </source>
</evidence>
<feature type="compositionally biased region" description="Basic and acidic residues" evidence="1">
    <location>
        <begin position="103"/>
        <end position="114"/>
    </location>
</feature>
<dbReference type="Proteomes" id="UP000018050">
    <property type="component" value="Unassembled WGS sequence"/>
</dbReference>
<reference evidence="3" key="2">
    <citation type="submission" date="2013-10" db="EMBL/GenBank/DDBJ databases">
        <authorList>
            <person name="Aslett M."/>
        </authorList>
    </citation>
    <scope>NUCLEOTIDE SEQUENCE</scope>
    <source>
        <strain evidence="3">Houghton</strain>
    </source>
</reference>
<keyword evidence="2" id="KW-0812">Transmembrane</keyword>